<reference evidence="3" key="1">
    <citation type="journal article" date="2019" name="Int. J. Syst. Evol. Microbiol.">
        <title>The Global Catalogue of Microorganisms (GCM) 10K type strain sequencing project: providing services to taxonomists for standard genome sequencing and annotation.</title>
        <authorList>
            <consortium name="The Broad Institute Genomics Platform"/>
            <consortium name="The Broad Institute Genome Sequencing Center for Infectious Disease"/>
            <person name="Wu L."/>
            <person name="Ma J."/>
        </authorList>
    </citation>
    <scope>NUCLEOTIDE SEQUENCE [LARGE SCALE GENOMIC DNA]</scope>
    <source>
        <strain evidence="3">CCUG 67170</strain>
    </source>
</reference>
<proteinExistence type="predicted"/>
<dbReference type="SUPFAM" id="SSF46966">
    <property type="entry name" value="Spectrin repeat"/>
    <property type="match status" value="1"/>
</dbReference>
<name>A0ABV8CTK1_9STRE</name>
<gene>
    <name evidence="2" type="ORF">ACFORF_02250</name>
</gene>
<keyword evidence="1" id="KW-0175">Coiled coil</keyword>
<accession>A0ABV8CTK1</accession>
<evidence type="ECO:0008006" key="4">
    <source>
        <dbReference type="Google" id="ProtNLM"/>
    </source>
</evidence>
<feature type="coiled-coil region" evidence="1">
    <location>
        <begin position="37"/>
        <end position="110"/>
    </location>
</feature>
<keyword evidence="3" id="KW-1185">Reference proteome</keyword>
<evidence type="ECO:0000256" key="1">
    <source>
        <dbReference type="SAM" id="Coils"/>
    </source>
</evidence>
<dbReference type="Proteomes" id="UP001595807">
    <property type="component" value="Unassembled WGS sequence"/>
</dbReference>
<evidence type="ECO:0000313" key="2">
    <source>
        <dbReference type="EMBL" id="MFC3927455.1"/>
    </source>
</evidence>
<comment type="caution">
    <text evidence="2">The sequence shown here is derived from an EMBL/GenBank/DDBJ whole genome shotgun (WGS) entry which is preliminary data.</text>
</comment>
<dbReference type="EMBL" id="JBHRZV010000012">
    <property type="protein sequence ID" value="MFC3927455.1"/>
    <property type="molecule type" value="Genomic_DNA"/>
</dbReference>
<protein>
    <recommendedName>
        <fullName evidence="4">Chemotaxis protein</fullName>
    </recommendedName>
</protein>
<organism evidence="2 3">
    <name type="scientific">Streptococcus caprae</name>
    <dbReference type="NCBI Taxonomy" id="1640501"/>
    <lineage>
        <taxon>Bacteria</taxon>
        <taxon>Bacillati</taxon>
        <taxon>Bacillota</taxon>
        <taxon>Bacilli</taxon>
        <taxon>Lactobacillales</taxon>
        <taxon>Streptococcaceae</taxon>
        <taxon>Streptococcus</taxon>
    </lineage>
</organism>
<dbReference type="RefSeq" id="WP_380425027.1">
    <property type="nucleotide sequence ID" value="NZ_JBHRZV010000012.1"/>
</dbReference>
<sequence>MSFKTILLGFSLGASAYYAYENRKAIQQEFTDTKATVTQAQDSFQAIKSNLTKLQDQIPLLQELSSDFNHKLRVFNQETQSRVEIINQRMEHLQAQTTKLNENLAQYQTKTSDNN</sequence>
<evidence type="ECO:0000313" key="3">
    <source>
        <dbReference type="Proteomes" id="UP001595807"/>
    </source>
</evidence>